<evidence type="ECO:0000313" key="1">
    <source>
        <dbReference type="EMBL" id="MCZ4588201.1"/>
    </source>
</evidence>
<gene>
    <name evidence="1" type="ORF">O4328_31760</name>
</gene>
<sequence>MPLRTILQLVGLIALSALGTMLVAVGAFGSGGLCLAGAAWWYWRVYQSGD</sequence>
<organism evidence="1 2">
    <name type="scientific">Rhodococcus opacus</name>
    <name type="common">Nocardia opaca</name>
    <dbReference type="NCBI Taxonomy" id="37919"/>
    <lineage>
        <taxon>Bacteria</taxon>
        <taxon>Bacillati</taxon>
        <taxon>Actinomycetota</taxon>
        <taxon>Actinomycetes</taxon>
        <taxon>Mycobacteriales</taxon>
        <taxon>Nocardiaceae</taxon>
        <taxon>Rhodococcus</taxon>
    </lineage>
</organism>
<dbReference type="Proteomes" id="UP001066327">
    <property type="component" value="Unassembled WGS sequence"/>
</dbReference>
<keyword evidence="2" id="KW-1185">Reference proteome</keyword>
<name>A0ABT4NLG0_RHOOP</name>
<reference evidence="1" key="1">
    <citation type="submission" date="2022-12" db="EMBL/GenBank/DDBJ databases">
        <authorList>
            <person name="Krivoruchko A.V."/>
            <person name="Elkin A."/>
        </authorList>
    </citation>
    <scope>NUCLEOTIDE SEQUENCE</scope>
    <source>
        <strain evidence="1">IEGM 249</strain>
    </source>
</reference>
<evidence type="ECO:0008006" key="3">
    <source>
        <dbReference type="Google" id="ProtNLM"/>
    </source>
</evidence>
<dbReference type="RefSeq" id="WP_025433850.1">
    <property type="nucleotide sequence ID" value="NZ_JAPWIS010000020.1"/>
</dbReference>
<dbReference type="EMBL" id="JAPWIS010000020">
    <property type="protein sequence ID" value="MCZ4588201.1"/>
    <property type="molecule type" value="Genomic_DNA"/>
</dbReference>
<dbReference type="GeneID" id="69895832"/>
<protein>
    <recommendedName>
        <fullName evidence="3">Secreted protein</fullName>
    </recommendedName>
</protein>
<accession>A0ABT4NLG0</accession>
<evidence type="ECO:0000313" key="2">
    <source>
        <dbReference type="Proteomes" id="UP001066327"/>
    </source>
</evidence>
<proteinExistence type="predicted"/>
<comment type="caution">
    <text evidence="1">The sequence shown here is derived from an EMBL/GenBank/DDBJ whole genome shotgun (WGS) entry which is preliminary data.</text>
</comment>